<feature type="repeat" description="WD" evidence="5">
    <location>
        <begin position="308"/>
        <end position="341"/>
    </location>
</feature>
<feature type="region of interest" description="Disordered" evidence="6">
    <location>
        <begin position="146"/>
        <end position="306"/>
    </location>
</feature>
<feature type="compositionally biased region" description="Low complexity" evidence="6">
    <location>
        <begin position="69"/>
        <end position="78"/>
    </location>
</feature>
<evidence type="ECO:0000313" key="7">
    <source>
        <dbReference type="EMBL" id="RSH88200.1"/>
    </source>
</evidence>
<keyword evidence="3" id="KW-0677">Repeat</keyword>
<dbReference type="GO" id="GO:0003714">
    <property type="term" value="F:transcription corepressor activity"/>
    <property type="evidence" value="ECO:0007669"/>
    <property type="project" value="InterPro"/>
</dbReference>
<dbReference type="Proteomes" id="UP000279236">
    <property type="component" value="Unassembled WGS sequence"/>
</dbReference>
<accession>A0A427YAL6</accession>
<evidence type="ECO:0000256" key="1">
    <source>
        <dbReference type="ARBA" id="ARBA00004123"/>
    </source>
</evidence>
<dbReference type="EMBL" id="RSCE01000001">
    <property type="protein sequence ID" value="RSH88200.1"/>
    <property type="molecule type" value="Genomic_DNA"/>
</dbReference>
<feature type="compositionally biased region" description="Polar residues" evidence="6">
    <location>
        <begin position="238"/>
        <end position="258"/>
    </location>
</feature>
<name>A0A427YAL6_9TREE</name>
<dbReference type="GeneID" id="39585274"/>
<evidence type="ECO:0000256" key="5">
    <source>
        <dbReference type="PROSITE-ProRule" id="PRU00221"/>
    </source>
</evidence>
<feature type="repeat" description="WD" evidence="5">
    <location>
        <begin position="493"/>
        <end position="533"/>
    </location>
</feature>
<dbReference type="PANTHER" id="PTHR22846">
    <property type="entry name" value="WD40 REPEAT PROTEIN"/>
    <property type="match status" value="1"/>
</dbReference>
<organism evidence="7 8">
    <name type="scientific">Apiotrichum porosum</name>
    <dbReference type="NCBI Taxonomy" id="105984"/>
    <lineage>
        <taxon>Eukaryota</taxon>
        <taxon>Fungi</taxon>
        <taxon>Dikarya</taxon>
        <taxon>Basidiomycota</taxon>
        <taxon>Agaricomycotina</taxon>
        <taxon>Tremellomycetes</taxon>
        <taxon>Trichosporonales</taxon>
        <taxon>Trichosporonaceae</taxon>
        <taxon>Apiotrichum</taxon>
    </lineage>
</organism>
<dbReference type="RefSeq" id="XP_028480408.1">
    <property type="nucleotide sequence ID" value="XM_028616551.1"/>
</dbReference>
<dbReference type="PROSITE" id="PS50896">
    <property type="entry name" value="LISH"/>
    <property type="match status" value="1"/>
</dbReference>
<feature type="region of interest" description="Disordered" evidence="6">
    <location>
        <begin position="541"/>
        <end position="561"/>
    </location>
</feature>
<feature type="compositionally biased region" description="Low complexity" evidence="6">
    <location>
        <begin position="170"/>
        <end position="182"/>
    </location>
</feature>
<dbReference type="InterPro" id="IPR015943">
    <property type="entry name" value="WD40/YVTN_repeat-like_dom_sf"/>
</dbReference>
<keyword evidence="8" id="KW-1185">Reference proteome</keyword>
<feature type="region of interest" description="Disordered" evidence="6">
    <location>
        <begin position="57"/>
        <end position="79"/>
    </location>
</feature>
<dbReference type="PANTHER" id="PTHR22846:SF2">
    <property type="entry name" value="F-BOX-LIKE_WD REPEAT-CONTAINING PROTEIN EBI"/>
    <property type="match status" value="1"/>
</dbReference>
<protein>
    <submittedName>
        <fullName evidence="7">Uncharacterized protein</fullName>
    </submittedName>
</protein>
<dbReference type="InterPro" id="IPR006594">
    <property type="entry name" value="LisH"/>
</dbReference>
<dbReference type="Gene3D" id="2.130.10.10">
    <property type="entry name" value="YVTN repeat-like/Quinoprotein amine dehydrogenase"/>
    <property type="match status" value="1"/>
</dbReference>
<feature type="compositionally biased region" description="Polar residues" evidence="6">
    <location>
        <begin position="183"/>
        <end position="197"/>
    </location>
</feature>
<dbReference type="PROSITE" id="PS50294">
    <property type="entry name" value="WD_REPEATS_REGION"/>
    <property type="match status" value="2"/>
</dbReference>
<evidence type="ECO:0000256" key="3">
    <source>
        <dbReference type="ARBA" id="ARBA00022737"/>
    </source>
</evidence>
<dbReference type="GO" id="GO:0034967">
    <property type="term" value="C:Set3 complex"/>
    <property type="evidence" value="ECO:0007669"/>
    <property type="project" value="TreeGrafter"/>
</dbReference>
<gene>
    <name evidence="7" type="ORF">EHS24_000731</name>
</gene>
<feature type="region of interest" description="Disordered" evidence="6">
    <location>
        <begin position="680"/>
        <end position="708"/>
    </location>
</feature>
<proteinExistence type="predicted"/>
<dbReference type="STRING" id="105984.A0A427YAL6"/>
<dbReference type="AlphaFoldDB" id="A0A427YAL6"/>
<evidence type="ECO:0000313" key="8">
    <source>
        <dbReference type="Proteomes" id="UP000279236"/>
    </source>
</evidence>
<comment type="subcellular location">
    <subcellularLocation>
        <location evidence="1">Nucleus</location>
    </subcellularLocation>
</comment>
<comment type="caution">
    <text evidence="7">The sequence shown here is derived from an EMBL/GenBank/DDBJ whole genome shotgun (WGS) entry which is preliminary data.</text>
</comment>
<dbReference type="Pfam" id="PF08513">
    <property type="entry name" value="LisH"/>
    <property type="match status" value="1"/>
</dbReference>
<dbReference type="SUPFAM" id="SSF50978">
    <property type="entry name" value="WD40 repeat-like"/>
    <property type="match status" value="1"/>
</dbReference>
<dbReference type="Pfam" id="PF00400">
    <property type="entry name" value="WD40"/>
    <property type="match status" value="5"/>
</dbReference>
<feature type="compositionally biased region" description="Polar residues" evidence="6">
    <location>
        <begin position="697"/>
        <end position="708"/>
    </location>
</feature>
<dbReference type="GO" id="GO:0006357">
    <property type="term" value="P:regulation of transcription by RNA polymerase II"/>
    <property type="evidence" value="ECO:0007669"/>
    <property type="project" value="TreeGrafter"/>
</dbReference>
<dbReference type="InterPro" id="IPR036322">
    <property type="entry name" value="WD40_repeat_dom_sf"/>
</dbReference>
<evidence type="ECO:0000256" key="2">
    <source>
        <dbReference type="ARBA" id="ARBA00022574"/>
    </source>
</evidence>
<keyword evidence="2 5" id="KW-0853">WD repeat</keyword>
<reference evidence="7 8" key="1">
    <citation type="submission" date="2018-11" db="EMBL/GenBank/DDBJ databases">
        <title>Genome sequence of Apiotrichum porosum DSM 27194.</title>
        <authorList>
            <person name="Aliyu H."/>
            <person name="Gorte O."/>
            <person name="Ochsenreither K."/>
        </authorList>
    </citation>
    <scope>NUCLEOTIDE SEQUENCE [LARGE SCALE GENOMIC DNA]</scope>
    <source>
        <strain evidence="7 8">DSM 27194</strain>
    </source>
</reference>
<dbReference type="OrthoDB" id="1367865at2759"/>
<sequence length="708" mass="75927">MQPDTAFAAAADPRMGHLKLASDEINILIYLYLLESNFSHTAFSLLSESSLPSTALFQRFNPSHPNPPSSTSARGSSSNRVNGIVKVAIPPADTFGNPNGKIARGELVRKLWKALRWEEIEHHTSSESDLPSGACRSPFHLLVPHVCSRDGEPPEEISPSPPPKRPEAFPPQAQQSGSQGQSTERTVATETPSSEPLSTPKDPEGPPPLAIGKGKRKVHADSPVSGDDPNAPRGTNAVEASSGTATSSAVESSTNSGASERATAPKRTRDDTSGGSRHGPSRAPRETPSSKVKDTNGFPLAESGGGCWTEHRDAVTCLAWNPKDKEVLVTGSGDGTAKLWDFVESPGSSSHALQLAKKPSSISHKSIDSGKKAVTALVWHPDGTVFATASDGVGRLFTPSGQLQGILTYGRGTINSLKFNPSGTSLLAAKDDFTVCLFVLDFDLKSPKQLSFESHTKEVNDVDWLDDDIFTSGGNDHTIFIYRSNDRRPRFTLKGHTDDVTKVKWSPPLAGVPTHHRLLASASDDGNIMIWKLPQYPVDRGTVSRSLSPSKQPREKEQSSDDFFQVTVSPGSEYCVSRLSVVTGGTENKRMNTLEWSPHCREDYMVVAAGGQDSTVKLFNALSGECLHVLPGLESGTGSIAFSPAGLGRPSGLIAGGGWNGKLVLWDVATGKMLKEHEIAEELDRQSARDRPMMDGSSDSMNANREDE</sequence>
<dbReference type="PROSITE" id="PS50082">
    <property type="entry name" value="WD_REPEATS_2"/>
    <property type="match status" value="2"/>
</dbReference>
<dbReference type="SMART" id="SM00667">
    <property type="entry name" value="LisH"/>
    <property type="match status" value="1"/>
</dbReference>
<keyword evidence="4" id="KW-0539">Nucleus</keyword>
<dbReference type="Gene3D" id="1.20.960.30">
    <property type="match status" value="1"/>
</dbReference>
<dbReference type="SMART" id="SM00320">
    <property type="entry name" value="WD40"/>
    <property type="match status" value="7"/>
</dbReference>
<dbReference type="InterPro" id="IPR045183">
    <property type="entry name" value="Ebi-like"/>
</dbReference>
<dbReference type="InterPro" id="IPR001680">
    <property type="entry name" value="WD40_rpt"/>
</dbReference>
<feature type="compositionally biased region" description="Basic and acidic residues" evidence="6">
    <location>
        <begin position="680"/>
        <end position="693"/>
    </location>
</feature>
<evidence type="ECO:0000256" key="6">
    <source>
        <dbReference type="SAM" id="MobiDB-lite"/>
    </source>
</evidence>
<evidence type="ECO:0000256" key="4">
    <source>
        <dbReference type="ARBA" id="ARBA00023242"/>
    </source>
</evidence>
<dbReference type="CDD" id="cd00200">
    <property type="entry name" value="WD40"/>
    <property type="match status" value="1"/>
</dbReference>